<dbReference type="PANTHER" id="PTHR13847:SF281">
    <property type="entry name" value="FAD DEPENDENT OXIDOREDUCTASE DOMAIN-CONTAINING PROTEIN"/>
    <property type="match status" value="1"/>
</dbReference>
<evidence type="ECO:0000313" key="3">
    <source>
        <dbReference type="EMBL" id="SOH94735.1"/>
    </source>
</evidence>
<reference evidence="4" key="1">
    <citation type="submission" date="2017-09" db="EMBL/GenBank/DDBJ databases">
        <authorList>
            <person name="Varghese N."/>
            <person name="Submissions S."/>
        </authorList>
    </citation>
    <scope>NUCLEOTIDE SEQUENCE [LARGE SCALE GENOMIC DNA]</scope>
    <source>
        <strain evidence="4">C7</strain>
    </source>
</reference>
<dbReference type="PANTHER" id="PTHR13847">
    <property type="entry name" value="SARCOSINE DEHYDROGENASE-RELATED"/>
    <property type="match status" value="1"/>
</dbReference>
<name>A0A2C9CUD0_9RHOB</name>
<protein>
    <submittedName>
        <fullName evidence="3">Gamma-glutamylputrescine oxidase</fullName>
    </submittedName>
</protein>
<dbReference type="Pfam" id="PF01266">
    <property type="entry name" value="DAO"/>
    <property type="match status" value="1"/>
</dbReference>
<sequence>MNLLYANDTQGTYPPSWYAETAIPHPVSAPLDGDITTDIAIVGAGYTGLSAALHLAQAGRRVVLVDAHRVGWGASGRNGGQVGSGQRIDQPDLEQSLGMQAARDLWNIGQDAKSLVKSLIAKHAIPCDLTPGVLHTDHRQRYAADSRAYVEHMNRHYDYPVEYLNAQQVGERLGTSAYFSGSYDPDAAHLHPLNYALGLAAAARNAGVTIYENTAVTARDGRVLTTATGTITADHVVLACNGYLGPLDAQVARHVMPINNFIVATEPLGEKLARELIRDNVAVADSRFVVNYYRLSRDHRLLFGGGESYSYRFPRDLAAKARKPMLEIYPQLADAKITHAWGGTLAITMSRMPYLRRLQDGVLSASGYSGHGVALATLSGALMAESITGNSPRFDTMARLAHRAFPGPPRWRTPLLALAMSWYALRDRL</sequence>
<evidence type="ECO:0000313" key="4">
    <source>
        <dbReference type="Proteomes" id="UP000220034"/>
    </source>
</evidence>
<evidence type="ECO:0000256" key="1">
    <source>
        <dbReference type="ARBA" id="ARBA00023002"/>
    </source>
</evidence>
<dbReference type="InterPro" id="IPR006076">
    <property type="entry name" value="FAD-dep_OxRdtase"/>
</dbReference>
<dbReference type="Gene3D" id="3.30.9.10">
    <property type="entry name" value="D-Amino Acid Oxidase, subunit A, domain 2"/>
    <property type="match status" value="1"/>
</dbReference>
<dbReference type="Proteomes" id="UP000220034">
    <property type="component" value="Unassembled WGS sequence"/>
</dbReference>
<feature type="domain" description="FAD dependent oxidoreductase" evidence="2">
    <location>
        <begin position="38"/>
        <end position="385"/>
    </location>
</feature>
<dbReference type="GO" id="GO:0016491">
    <property type="term" value="F:oxidoreductase activity"/>
    <property type="evidence" value="ECO:0007669"/>
    <property type="project" value="UniProtKB-KW"/>
</dbReference>
<dbReference type="AlphaFoldDB" id="A0A2C9CUD0"/>
<dbReference type="Gene3D" id="3.50.50.60">
    <property type="entry name" value="FAD/NAD(P)-binding domain"/>
    <property type="match status" value="1"/>
</dbReference>
<keyword evidence="1" id="KW-0560">Oxidoreductase</keyword>
<dbReference type="GO" id="GO:0005737">
    <property type="term" value="C:cytoplasm"/>
    <property type="evidence" value="ECO:0007669"/>
    <property type="project" value="TreeGrafter"/>
</dbReference>
<dbReference type="InterPro" id="IPR036188">
    <property type="entry name" value="FAD/NAD-bd_sf"/>
</dbReference>
<dbReference type="EMBL" id="OCTN01000005">
    <property type="protein sequence ID" value="SOH94735.1"/>
    <property type="molecule type" value="Genomic_DNA"/>
</dbReference>
<dbReference type="SUPFAM" id="SSF51905">
    <property type="entry name" value="FAD/NAD(P)-binding domain"/>
    <property type="match status" value="1"/>
</dbReference>
<gene>
    <name evidence="3" type="ORF">SAMN06273572_105159</name>
</gene>
<dbReference type="PRINTS" id="PR00420">
    <property type="entry name" value="RNGMNOXGNASE"/>
</dbReference>
<organism evidence="3 4">
    <name type="scientific">Pontivivens marinum</name>
    <dbReference type="NCBI Taxonomy" id="1690039"/>
    <lineage>
        <taxon>Bacteria</taxon>
        <taxon>Pseudomonadati</taxon>
        <taxon>Pseudomonadota</taxon>
        <taxon>Alphaproteobacteria</taxon>
        <taxon>Rhodobacterales</taxon>
        <taxon>Paracoccaceae</taxon>
        <taxon>Pontivivens</taxon>
    </lineage>
</organism>
<dbReference type="RefSeq" id="WP_097930606.1">
    <property type="nucleotide sequence ID" value="NZ_OCTN01000005.1"/>
</dbReference>
<keyword evidence="4" id="KW-1185">Reference proteome</keyword>
<proteinExistence type="predicted"/>
<dbReference type="OrthoDB" id="9806601at2"/>
<accession>A0A2C9CUD0</accession>
<evidence type="ECO:0000259" key="2">
    <source>
        <dbReference type="Pfam" id="PF01266"/>
    </source>
</evidence>